<organism evidence="1">
    <name type="scientific">mine drainage metagenome</name>
    <dbReference type="NCBI Taxonomy" id="410659"/>
    <lineage>
        <taxon>unclassified sequences</taxon>
        <taxon>metagenomes</taxon>
        <taxon>ecological metagenomes</taxon>
    </lineage>
</organism>
<gene>
    <name evidence="1" type="ORF">GALL_431150</name>
</gene>
<accession>A0A1J5PUD1</accession>
<dbReference type="AlphaFoldDB" id="A0A1J5PUD1"/>
<comment type="caution">
    <text evidence="1">The sequence shown here is derived from an EMBL/GenBank/DDBJ whole genome shotgun (WGS) entry which is preliminary data.</text>
</comment>
<sequence length="197" mass="21237">MAGLGIEEFAGGGEGFCGRILIFPTRRDVLATVDAFGFVRTSRDSDGDADFDFGMHGDGDLVLADGLDRRVQHDLAAANDDAIALERCDDVANAHRSEQLTGLRRLTQYDDVAAVDLLRDLCCLALGLQVAGFELGLHAIELGTVVRGGAQRLAALEQKIAGKPVLDADDFAHMTELGDALQQDDFHIRSPFEVIRI</sequence>
<proteinExistence type="predicted"/>
<name>A0A1J5PUD1_9ZZZZ</name>
<protein>
    <submittedName>
        <fullName evidence="1">Uncharacterized protein</fullName>
    </submittedName>
</protein>
<evidence type="ECO:0000313" key="1">
    <source>
        <dbReference type="EMBL" id="OIQ75222.1"/>
    </source>
</evidence>
<reference evidence="1" key="1">
    <citation type="submission" date="2016-10" db="EMBL/GenBank/DDBJ databases">
        <title>Sequence of Gallionella enrichment culture.</title>
        <authorList>
            <person name="Poehlein A."/>
            <person name="Muehling M."/>
            <person name="Daniel R."/>
        </authorList>
    </citation>
    <scope>NUCLEOTIDE SEQUENCE</scope>
</reference>
<dbReference type="EMBL" id="MLJW01002236">
    <property type="protein sequence ID" value="OIQ75222.1"/>
    <property type="molecule type" value="Genomic_DNA"/>
</dbReference>